<keyword evidence="4 6" id="KW-0238">DNA-binding</keyword>
<dbReference type="InterPro" id="IPR001207">
    <property type="entry name" value="Transposase_mutator"/>
</dbReference>
<dbReference type="GO" id="GO:0004803">
    <property type="term" value="F:transposase activity"/>
    <property type="evidence" value="ECO:0007669"/>
    <property type="project" value="UniProtKB-UniRule"/>
</dbReference>
<keyword evidence="5 6" id="KW-0233">DNA recombination</keyword>
<feature type="non-terminal residue" evidence="7">
    <location>
        <position position="119"/>
    </location>
</feature>
<evidence type="ECO:0000256" key="6">
    <source>
        <dbReference type="RuleBase" id="RU365089"/>
    </source>
</evidence>
<dbReference type="PANTHER" id="PTHR33217:SF7">
    <property type="entry name" value="TRANSPOSASE FOR INSERTION SEQUENCE ELEMENT IS1081"/>
    <property type="match status" value="1"/>
</dbReference>
<evidence type="ECO:0000313" key="8">
    <source>
        <dbReference type="Proteomes" id="UP000466523"/>
    </source>
</evidence>
<dbReference type="EMBL" id="JAACYR010000127">
    <property type="protein sequence ID" value="NDJ91794.1"/>
    <property type="molecule type" value="Genomic_DNA"/>
</dbReference>
<gene>
    <name evidence="7" type="ORF">GWR20_22060</name>
</gene>
<comment type="function">
    <text evidence="1 6">Required for the transposition of the insertion element.</text>
</comment>
<evidence type="ECO:0000256" key="2">
    <source>
        <dbReference type="ARBA" id="ARBA00010961"/>
    </source>
</evidence>
<dbReference type="GO" id="GO:0003677">
    <property type="term" value="F:DNA binding"/>
    <property type="evidence" value="ECO:0007669"/>
    <property type="project" value="UniProtKB-UniRule"/>
</dbReference>
<evidence type="ECO:0000256" key="3">
    <source>
        <dbReference type="ARBA" id="ARBA00022578"/>
    </source>
</evidence>
<protein>
    <recommendedName>
        <fullName evidence="6">Mutator family transposase</fullName>
    </recommendedName>
</protein>
<evidence type="ECO:0000313" key="7">
    <source>
        <dbReference type="EMBL" id="NDJ91794.1"/>
    </source>
</evidence>
<keyword evidence="3 6" id="KW-0815">Transposition</keyword>
<dbReference type="Pfam" id="PF00872">
    <property type="entry name" value="Transposase_mut"/>
    <property type="match status" value="1"/>
</dbReference>
<proteinExistence type="inferred from homology"/>
<dbReference type="PANTHER" id="PTHR33217">
    <property type="entry name" value="TRANSPOSASE FOR INSERTION SEQUENCE ELEMENT IS1081"/>
    <property type="match status" value="1"/>
</dbReference>
<reference evidence="7 8" key="1">
    <citation type="submission" date="2020-01" db="EMBL/GenBank/DDBJ databases">
        <authorList>
            <person name="Sanchez-Estrada R."/>
            <person name="Gonzalez-Y-Merchand J.A."/>
            <person name="Rivera-Gutierrez S."/>
        </authorList>
    </citation>
    <scope>NUCLEOTIDE SEQUENCE [LARGE SCALE GENOMIC DNA]</scope>
    <source>
        <strain evidence="7 8">CST 7247</strain>
    </source>
</reference>
<accession>A0A7K3LHF8</accession>
<name>A0A7K3LHF8_9MYCO</name>
<dbReference type="AlphaFoldDB" id="A0A7K3LHF8"/>
<dbReference type="GO" id="GO:0006313">
    <property type="term" value="P:DNA transposition"/>
    <property type="evidence" value="ECO:0007669"/>
    <property type="project" value="UniProtKB-UniRule"/>
</dbReference>
<keyword evidence="6" id="KW-0814">Transposable element</keyword>
<comment type="caution">
    <text evidence="7">The sequence shown here is derived from an EMBL/GenBank/DDBJ whole genome shotgun (WGS) entry which is preliminary data.</text>
</comment>
<sequence>MALDQSALLEVLDALRTADAGDRITQAAETIYQALIEAELTALIGAAAHERCESRTNQRNGSRPRTLTTVAGDLELRIPKLRSGSFFPALLERRRRVDQCLFAVVMESLSRILCKSEMI</sequence>
<evidence type="ECO:0000256" key="5">
    <source>
        <dbReference type="ARBA" id="ARBA00023172"/>
    </source>
</evidence>
<dbReference type="RefSeq" id="WP_211662885.1">
    <property type="nucleotide sequence ID" value="NZ_JAACYR010000127.1"/>
</dbReference>
<organism evidence="7 8">
    <name type="scientific">Mycolicibacter kumamotonensis</name>
    <dbReference type="NCBI Taxonomy" id="354243"/>
    <lineage>
        <taxon>Bacteria</taxon>
        <taxon>Bacillati</taxon>
        <taxon>Actinomycetota</taxon>
        <taxon>Actinomycetes</taxon>
        <taxon>Mycobacteriales</taxon>
        <taxon>Mycobacteriaceae</taxon>
        <taxon>Mycolicibacter</taxon>
    </lineage>
</organism>
<evidence type="ECO:0000256" key="1">
    <source>
        <dbReference type="ARBA" id="ARBA00002190"/>
    </source>
</evidence>
<evidence type="ECO:0000256" key="4">
    <source>
        <dbReference type="ARBA" id="ARBA00023125"/>
    </source>
</evidence>
<comment type="similarity">
    <text evidence="2 6">Belongs to the transposase mutator family.</text>
</comment>
<dbReference type="Proteomes" id="UP000466523">
    <property type="component" value="Unassembled WGS sequence"/>
</dbReference>